<keyword evidence="2 8" id="KW-0645">Protease</keyword>
<accession>A0A835YK17</accession>
<keyword evidence="4 8" id="KW-0720">Serine protease</keyword>
<comment type="similarity">
    <text evidence="1 8">Belongs to the peptidase S8 family.</text>
</comment>
<dbReference type="InterPro" id="IPR015500">
    <property type="entry name" value="Peptidase_S8_subtilisin-rel"/>
</dbReference>
<dbReference type="CDD" id="cd04842">
    <property type="entry name" value="Peptidases_S8_Kp43_protease"/>
    <property type="match status" value="1"/>
</dbReference>
<dbReference type="InterPro" id="IPR036852">
    <property type="entry name" value="Peptidase_S8/S53_dom_sf"/>
</dbReference>
<evidence type="ECO:0000256" key="3">
    <source>
        <dbReference type="ARBA" id="ARBA00022801"/>
    </source>
</evidence>
<feature type="non-terminal residue" evidence="11">
    <location>
        <position position="1"/>
    </location>
</feature>
<dbReference type="Proteomes" id="UP000664859">
    <property type="component" value="Unassembled WGS sequence"/>
</dbReference>
<evidence type="ECO:0000256" key="9">
    <source>
        <dbReference type="SAM" id="Phobius"/>
    </source>
</evidence>
<dbReference type="InterPro" id="IPR023828">
    <property type="entry name" value="Peptidase_S8_Ser-AS"/>
</dbReference>
<dbReference type="PROSITE" id="PS51892">
    <property type="entry name" value="SUBTILASE"/>
    <property type="match status" value="1"/>
</dbReference>
<feature type="active site" description="Charge relay system" evidence="7 8">
    <location>
        <position position="340"/>
    </location>
</feature>
<dbReference type="PROSITE" id="PS00137">
    <property type="entry name" value="SUBTILASE_HIS"/>
    <property type="match status" value="1"/>
</dbReference>
<dbReference type="EMBL" id="JAFCMP010000552">
    <property type="protein sequence ID" value="KAG5175267.1"/>
    <property type="molecule type" value="Genomic_DNA"/>
</dbReference>
<evidence type="ECO:0000256" key="8">
    <source>
        <dbReference type="PROSITE-ProRule" id="PRU01240"/>
    </source>
</evidence>
<feature type="transmembrane region" description="Helical" evidence="9">
    <location>
        <begin position="747"/>
        <end position="771"/>
    </location>
</feature>
<dbReference type="GO" id="GO:0006508">
    <property type="term" value="P:proteolysis"/>
    <property type="evidence" value="ECO:0007669"/>
    <property type="project" value="UniProtKB-KW"/>
</dbReference>
<feature type="non-terminal residue" evidence="11">
    <location>
        <position position="773"/>
    </location>
</feature>
<evidence type="ECO:0000256" key="7">
    <source>
        <dbReference type="PIRSR" id="PIRSR615500-1"/>
    </source>
</evidence>
<dbReference type="SUPFAM" id="SSF52743">
    <property type="entry name" value="Subtilisin-like"/>
    <property type="match status" value="1"/>
</dbReference>
<reference evidence="11" key="1">
    <citation type="submission" date="2021-02" db="EMBL/GenBank/DDBJ databases">
        <title>First Annotated Genome of the Yellow-green Alga Tribonema minus.</title>
        <authorList>
            <person name="Mahan K.M."/>
        </authorList>
    </citation>
    <scope>NUCLEOTIDE SEQUENCE</scope>
    <source>
        <strain evidence="11">UTEX B ZZ1240</strain>
    </source>
</reference>
<dbReference type="InterPro" id="IPR034058">
    <property type="entry name" value="TagA/B/C/D_pept_dom"/>
</dbReference>
<keyword evidence="3 8" id="KW-0378">Hydrolase</keyword>
<keyword evidence="9" id="KW-0812">Transmembrane</keyword>
<organism evidence="11 12">
    <name type="scientific">Tribonema minus</name>
    <dbReference type="NCBI Taxonomy" id="303371"/>
    <lineage>
        <taxon>Eukaryota</taxon>
        <taxon>Sar</taxon>
        <taxon>Stramenopiles</taxon>
        <taxon>Ochrophyta</taxon>
        <taxon>PX clade</taxon>
        <taxon>Xanthophyceae</taxon>
        <taxon>Tribonematales</taxon>
        <taxon>Tribonemataceae</taxon>
        <taxon>Tribonema</taxon>
    </lineage>
</organism>
<dbReference type="InterPro" id="IPR051048">
    <property type="entry name" value="Peptidase_S8/S53_subtilisin"/>
</dbReference>
<dbReference type="InterPro" id="IPR008979">
    <property type="entry name" value="Galactose-bd-like_sf"/>
</dbReference>
<dbReference type="SUPFAM" id="SSF49785">
    <property type="entry name" value="Galactose-binding domain-like"/>
    <property type="match status" value="1"/>
</dbReference>
<keyword evidence="12" id="KW-1185">Reference proteome</keyword>
<evidence type="ECO:0000256" key="4">
    <source>
        <dbReference type="ARBA" id="ARBA00022825"/>
    </source>
</evidence>
<evidence type="ECO:0000256" key="5">
    <source>
        <dbReference type="ARBA" id="ARBA00023529"/>
    </source>
</evidence>
<evidence type="ECO:0000256" key="2">
    <source>
        <dbReference type="ARBA" id="ARBA00022670"/>
    </source>
</evidence>
<evidence type="ECO:0000256" key="1">
    <source>
        <dbReference type="ARBA" id="ARBA00011073"/>
    </source>
</evidence>
<dbReference type="PANTHER" id="PTHR43399">
    <property type="entry name" value="SUBTILISIN-RELATED"/>
    <property type="match status" value="1"/>
</dbReference>
<gene>
    <name evidence="11" type="ORF">JKP88DRAFT_154678</name>
</gene>
<comment type="catalytic activity">
    <reaction evidence="5">
        <text>Hydrolysis of proteins with broad specificity for peptide bonds, and a preference for a large uncharged residue in P1. Hydrolyzes peptide amides.</text>
        <dbReference type="EC" id="3.4.21.62"/>
    </reaction>
</comment>
<keyword evidence="9" id="KW-0472">Membrane</keyword>
<dbReference type="Pfam" id="PF00082">
    <property type="entry name" value="Peptidase_S8"/>
    <property type="match status" value="1"/>
</dbReference>
<dbReference type="GO" id="GO:0004252">
    <property type="term" value="F:serine-type endopeptidase activity"/>
    <property type="evidence" value="ECO:0007669"/>
    <property type="project" value="UniProtKB-UniRule"/>
</dbReference>
<dbReference type="EC" id="3.4.21.62" evidence="6"/>
<dbReference type="InterPro" id="IPR022398">
    <property type="entry name" value="Peptidase_S8_His-AS"/>
</dbReference>
<dbReference type="Gene3D" id="2.60.120.380">
    <property type="match status" value="1"/>
</dbReference>
<evidence type="ECO:0000313" key="12">
    <source>
        <dbReference type="Proteomes" id="UP000664859"/>
    </source>
</evidence>
<dbReference type="OrthoDB" id="10256524at2759"/>
<proteinExistence type="inferred from homology"/>
<feature type="active site" description="Charge relay system" evidence="7 8">
    <location>
        <position position="136"/>
    </location>
</feature>
<dbReference type="PANTHER" id="PTHR43399:SF4">
    <property type="entry name" value="CELL WALL-ASSOCIATED PROTEASE"/>
    <property type="match status" value="1"/>
</dbReference>
<feature type="active site" description="Charge relay system" evidence="7 8">
    <location>
        <position position="84"/>
    </location>
</feature>
<dbReference type="AlphaFoldDB" id="A0A835YK17"/>
<dbReference type="InterPro" id="IPR000209">
    <property type="entry name" value="Peptidase_S8/S53_dom"/>
</dbReference>
<sequence length="773" mass="76848">HDRVVIRGVDALSSSGSALARRHCLLSLTAFLLTSDAVCYVDVLPAVTALNTVAAWIVQSGVEGAYPMWTAGLQADTEIIAVADSGVDLASCFFSEEDPTDNIACSTYTNPVTDLAKRKVVQYVGYVDCGDEQAGHGTHVAGTLAGAQRSAAGAPGQHLGDGLAFAAKLAVFDFGDAAGALYTPSDLAAQMLAAPYAAGARVSSNSWGAARDSYTTLDAQLDAWAYARPDAVVVVAAGNCGDAASGCAGDGGAAIAGAGSVLSPALAKNVIAVGASESTGASAPLGGGVGNVAYFSSQGPLAGDGRIKPDVVAPGYHTFSAQANPAEPGSCRVAAKAGTSMATPVVAAAAAMIRQYFLQGWYPSGAPNPSDIHNPSGALVKAVLVNAAVPMTAYRGLAATVPLGTGPDGYQGWGRVLLDAALNVAGSVDMHAQDMVYMNVTGMVKTYTFAVDAAYAGDFRATMVFVEPAGAVGAASPVLNDLDLLVTAFDGYTHSVFHPNGGPGADGVNTVERVTVPDAQAYASFAVTVTASRVATPTQPPFFALVVTGGQVVGYQPGLLSYADTAMYVSARFTVAGSSPQEATTANYAGAFAAALAAGFAASGAAAAADVALVRVDTVAGAADAAAVSLRVTVADITAGGAVLAYLLAVSEDTGGENAALVARLVSALSGVTSDGCVCATTATAGTYDCARCAAGQPYGTVTAVTLAAGDYDLFTAAADASGLSGSANSAKIRSPILDGIVRTSSYVYIGAVLGAIAVASGVAGLLILCVGR</sequence>
<evidence type="ECO:0000313" key="11">
    <source>
        <dbReference type="EMBL" id="KAG5175267.1"/>
    </source>
</evidence>
<dbReference type="PROSITE" id="PS00138">
    <property type="entry name" value="SUBTILASE_SER"/>
    <property type="match status" value="1"/>
</dbReference>
<evidence type="ECO:0000256" key="6">
    <source>
        <dbReference type="ARBA" id="ARBA00023619"/>
    </source>
</evidence>
<keyword evidence="9" id="KW-1133">Transmembrane helix</keyword>
<dbReference type="Gene3D" id="3.40.50.200">
    <property type="entry name" value="Peptidase S8/S53 domain"/>
    <property type="match status" value="1"/>
</dbReference>
<comment type="caution">
    <text evidence="11">The sequence shown here is derived from an EMBL/GenBank/DDBJ whole genome shotgun (WGS) entry which is preliminary data.</text>
</comment>
<name>A0A835YK17_9STRA</name>
<evidence type="ECO:0000259" key="10">
    <source>
        <dbReference type="Pfam" id="PF00082"/>
    </source>
</evidence>
<feature type="domain" description="Peptidase S8/S53" evidence="10">
    <location>
        <begin position="79"/>
        <end position="414"/>
    </location>
</feature>
<dbReference type="PRINTS" id="PR00723">
    <property type="entry name" value="SUBTILISIN"/>
</dbReference>
<protein>
    <recommendedName>
        <fullName evidence="6">subtilisin</fullName>
        <ecNumber evidence="6">3.4.21.62</ecNumber>
    </recommendedName>
</protein>